<dbReference type="SUPFAM" id="SSF54909">
    <property type="entry name" value="Dimeric alpha+beta barrel"/>
    <property type="match status" value="1"/>
</dbReference>
<dbReference type="PANTHER" id="PTHR33606:SF3">
    <property type="entry name" value="PROTEIN YCII"/>
    <property type="match status" value="1"/>
</dbReference>
<dbReference type="Pfam" id="PF03795">
    <property type="entry name" value="YCII"/>
    <property type="match status" value="1"/>
</dbReference>
<keyword evidence="3" id="KW-1185">Reference proteome</keyword>
<dbReference type="AlphaFoldDB" id="A0A5N5XAA6"/>
<name>A0A5N5XAA6_9EURO</name>
<dbReference type="Gene3D" id="3.30.70.1060">
    <property type="entry name" value="Dimeric alpha+beta barrel"/>
    <property type="match status" value="1"/>
</dbReference>
<protein>
    <recommendedName>
        <fullName evidence="1">YCII-related domain-containing protein</fullName>
    </recommendedName>
</protein>
<organism evidence="2 3">
    <name type="scientific">Aspergillus leporis</name>
    <dbReference type="NCBI Taxonomy" id="41062"/>
    <lineage>
        <taxon>Eukaryota</taxon>
        <taxon>Fungi</taxon>
        <taxon>Dikarya</taxon>
        <taxon>Ascomycota</taxon>
        <taxon>Pezizomycotina</taxon>
        <taxon>Eurotiomycetes</taxon>
        <taxon>Eurotiomycetidae</taxon>
        <taxon>Eurotiales</taxon>
        <taxon>Aspergillaceae</taxon>
        <taxon>Aspergillus</taxon>
        <taxon>Aspergillus subgen. Circumdati</taxon>
    </lineage>
</organism>
<dbReference type="InterPro" id="IPR011008">
    <property type="entry name" value="Dimeric_a/b-barrel"/>
</dbReference>
<dbReference type="EMBL" id="ML732166">
    <property type="protein sequence ID" value="KAB8077681.1"/>
    <property type="molecule type" value="Genomic_DNA"/>
</dbReference>
<gene>
    <name evidence="2" type="ORF">BDV29DRAFT_198445</name>
</gene>
<evidence type="ECO:0000259" key="1">
    <source>
        <dbReference type="Pfam" id="PF03795"/>
    </source>
</evidence>
<accession>A0A5N5XAA6</accession>
<dbReference type="Proteomes" id="UP000326565">
    <property type="component" value="Unassembled WGS sequence"/>
</dbReference>
<feature type="domain" description="YCII-related" evidence="1">
    <location>
        <begin position="18"/>
        <end position="92"/>
    </location>
</feature>
<dbReference type="OrthoDB" id="5519740at2759"/>
<reference evidence="2 3" key="1">
    <citation type="submission" date="2019-04" db="EMBL/GenBank/DDBJ databases">
        <title>Friends and foes A comparative genomics study of 23 Aspergillus species from section Flavi.</title>
        <authorList>
            <consortium name="DOE Joint Genome Institute"/>
            <person name="Kjaerbolling I."/>
            <person name="Vesth T."/>
            <person name="Frisvad J.C."/>
            <person name="Nybo J.L."/>
            <person name="Theobald S."/>
            <person name="Kildgaard S."/>
            <person name="Isbrandt T."/>
            <person name="Kuo A."/>
            <person name="Sato A."/>
            <person name="Lyhne E.K."/>
            <person name="Kogle M.E."/>
            <person name="Wiebenga A."/>
            <person name="Kun R.S."/>
            <person name="Lubbers R.J."/>
            <person name="Makela M.R."/>
            <person name="Barry K."/>
            <person name="Chovatia M."/>
            <person name="Clum A."/>
            <person name="Daum C."/>
            <person name="Haridas S."/>
            <person name="He G."/>
            <person name="LaButti K."/>
            <person name="Lipzen A."/>
            <person name="Mondo S."/>
            <person name="Riley R."/>
            <person name="Salamov A."/>
            <person name="Simmons B.A."/>
            <person name="Magnuson J.K."/>
            <person name="Henrissat B."/>
            <person name="Mortensen U.H."/>
            <person name="Larsen T.O."/>
            <person name="Devries R.P."/>
            <person name="Grigoriev I.V."/>
            <person name="Machida M."/>
            <person name="Baker S.E."/>
            <person name="Andersen M.R."/>
        </authorList>
    </citation>
    <scope>NUCLEOTIDE SEQUENCE [LARGE SCALE GENOMIC DNA]</scope>
    <source>
        <strain evidence="2 3">CBS 151.66</strain>
    </source>
</reference>
<sequence length="109" mass="12271">MSDKYDWLVQIPVNADDVRAWANAREGHVAHLKPYIENGTIVFAGPTLKTHPKGTEDKLEVTSSVMMFRARTEEEVRAIIGKNPFVEVGVWDMDRTVVSPFRCGVRTAL</sequence>
<dbReference type="PANTHER" id="PTHR33606">
    <property type="entry name" value="PROTEIN YCII"/>
    <property type="match status" value="1"/>
</dbReference>
<dbReference type="InterPro" id="IPR051807">
    <property type="entry name" value="Sec-metab_biosynth-assoc"/>
</dbReference>
<evidence type="ECO:0000313" key="3">
    <source>
        <dbReference type="Proteomes" id="UP000326565"/>
    </source>
</evidence>
<dbReference type="InterPro" id="IPR005545">
    <property type="entry name" value="YCII"/>
</dbReference>
<evidence type="ECO:0000313" key="2">
    <source>
        <dbReference type="EMBL" id="KAB8077681.1"/>
    </source>
</evidence>
<proteinExistence type="predicted"/>